<evidence type="ECO:0000256" key="3">
    <source>
        <dbReference type="ARBA" id="ARBA00022692"/>
    </source>
</evidence>
<dbReference type="Pfam" id="PF09815">
    <property type="entry name" value="XK-related"/>
    <property type="match status" value="1"/>
</dbReference>
<dbReference type="AlphaFoldDB" id="A0ABD0J5H2"/>
<name>A0ABD0J5H2_9CAEN</name>
<evidence type="ECO:0000313" key="8">
    <source>
        <dbReference type="EMBL" id="KAK7461608.1"/>
    </source>
</evidence>
<keyword evidence="5 6" id="KW-0472">Membrane</keyword>
<comment type="subcellular location">
    <subcellularLocation>
        <location evidence="1 6">Membrane</location>
        <topology evidence="1 6">Multi-pass membrane protein</topology>
    </subcellularLocation>
</comment>
<keyword evidence="3 6" id="KW-0812">Transmembrane</keyword>
<accession>A0ABD0J5H2</accession>
<comment type="caution">
    <text evidence="8">The sequence shown here is derived from an EMBL/GenBank/DDBJ whole genome shotgun (WGS) entry which is preliminary data.</text>
</comment>
<evidence type="ECO:0000256" key="4">
    <source>
        <dbReference type="ARBA" id="ARBA00022989"/>
    </source>
</evidence>
<feature type="transmembrane region" description="Helical" evidence="6">
    <location>
        <begin position="132"/>
        <end position="156"/>
    </location>
</feature>
<dbReference type="GO" id="GO:0005886">
    <property type="term" value="C:plasma membrane"/>
    <property type="evidence" value="ECO:0007669"/>
    <property type="project" value="UniProtKB-ARBA"/>
</dbReference>
<feature type="compositionally biased region" description="Low complexity" evidence="7">
    <location>
        <begin position="30"/>
        <end position="39"/>
    </location>
</feature>
<dbReference type="Proteomes" id="UP001519460">
    <property type="component" value="Unassembled WGS sequence"/>
</dbReference>
<protein>
    <recommendedName>
        <fullName evidence="6">XK-related protein</fullName>
    </recommendedName>
</protein>
<comment type="similarity">
    <text evidence="2 6">Belongs to the XK family.</text>
</comment>
<evidence type="ECO:0000256" key="5">
    <source>
        <dbReference type="ARBA" id="ARBA00023136"/>
    </source>
</evidence>
<gene>
    <name evidence="8" type="ORF">BaRGS_00038652</name>
</gene>
<comment type="caution">
    <text evidence="6">Lacks conserved residue(s) required for the propagation of feature annotation.</text>
</comment>
<organism evidence="8 9">
    <name type="scientific">Batillaria attramentaria</name>
    <dbReference type="NCBI Taxonomy" id="370345"/>
    <lineage>
        <taxon>Eukaryota</taxon>
        <taxon>Metazoa</taxon>
        <taxon>Spiralia</taxon>
        <taxon>Lophotrochozoa</taxon>
        <taxon>Mollusca</taxon>
        <taxon>Gastropoda</taxon>
        <taxon>Caenogastropoda</taxon>
        <taxon>Sorbeoconcha</taxon>
        <taxon>Cerithioidea</taxon>
        <taxon>Batillariidae</taxon>
        <taxon>Batillaria</taxon>
    </lineage>
</organism>
<dbReference type="InterPro" id="IPR018629">
    <property type="entry name" value="XK-rel"/>
</dbReference>
<evidence type="ECO:0000256" key="1">
    <source>
        <dbReference type="ARBA" id="ARBA00004141"/>
    </source>
</evidence>
<evidence type="ECO:0000313" key="9">
    <source>
        <dbReference type="Proteomes" id="UP001519460"/>
    </source>
</evidence>
<feature type="compositionally biased region" description="Polar residues" evidence="7">
    <location>
        <begin position="53"/>
        <end position="62"/>
    </location>
</feature>
<feature type="region of interest" description="Disordered" evidence="7">
    <location>
        <begin position="53"/>
        <end position="72"/>
    </location>
</feature>
<proteinExistence type="inferred from homology"/>
<feature type="region of interest" description="Disordered" evidence="7">
    <location>
        <begin position="1"/>
        <end position="39"/>
    </location>
</feature>
<evidence type="ECO:0000256" key="7">
    <source>
        <dbReference type="SAM" id="MobiDB-lite"/>
    </source>
</evidence>
<feature type="compositionally biased region" description="Polar residues" evidence="7">
    <location>
        <begin position="1"/>
        <end position="15"/>
    </location>
</feature>
<evidence type="ECO:0000256" key="2">
    <source>
        <dbReference type="ARBA" id="ARBA00008789"/>
    </source>
</evidence>
<evidence type="ECO:0000256" key="6">
    <source>
        <dbReference type="RuleBase" id="RU910716"/>
    </source>
</evidence>
<feature type="transmembrane region" description="Helical" evidence="6">
    <location>
        <begin position="163"/>
        <end position="181"/>
    </location>
</feature>
<keyword evidence="9" id="KW-1185">Reference proteome</keyword>
<keyword evidence="4 6" id="KW-1133">Transmembrane helix</keyword>
<dbReference type="EMBL" id="JACVVK020000633">
    <property type="protein sequence ID" value="KAK7461608.1"/>
    <property type="molecule type" value="Genomic_DNA"/>
</dbReference>
<reference evidence="8 9" key="1">
    <citation type="journal article" date="2023" name="Sci. Data">
        <title>Genome assembly of the Korean intertidal mud-creeper Batillaria attramentaria.</title>
        <authorList>
            <person name="Patra A.K."/>
            <person name="Ho P.T."/>
            <person name="Jun S."/>
            <person name="Lee S.J."/>
            <person name="Kim Y."/>
            <person name="Won Y.J."/>
        </authorList>
    </citation>
    <scope>NUCLEOTIDE SEQUENCE [LARGE SCALE GENOMIC DNA]</scope>
    <source>
        <strain evidence="8">Wonlab-2016</strain>
    </source>
</reference>
<sequence>MSNTGIDPTRPQTTDADTEDVGTGDKLLASSTSRTTTSSDVNVRIEEIGLSSAEDQATTTVGDDTENPRTEKTKRPWKLARWVWQQVNDTHHGPFTRLDFGLGIAHIILYIVDIASDLQLAISYFLDGHVLYGGLTTAFIGLAYIFVSLSGLASFIKNKKVPTAWWVCRIVFLILGLSPVIL</sequence>